<evidence type="ECO:0000313" key="5">
    <source>
        <dbReference type="Proteomes" id="UP001500751"/>
    </source>
</evidence>
<keyword evidence="1" id="KW-0723">Serine/threonine-protein kinase</keyword>
<dbReference type="Pfam" id="PF13581">
    <property type="entry name" value="HATPase_c_2"/>
    <property type="match status" value="1"/>
</dbReference>
<accession>A0ABN2TQ95</accession>
<dbReference type="Gene3D" id="3.30.565.10">
    <property type="entry name" value="Histidine kinase-like ATPase, C-terminal domain"/>
    <property type="match status" value="1"/>
</dbReference>
<reference evidence="5" key="1">
    <citation type="journal article" date="2019" name="Int. J. Syst. Evol. Microbiol.">
        <title>The Global Catalogue of Microorganisms (GCM) 10K type strain sequencing project: providing services to taxonomists for standard genome sequencing and annotation.</title>
        <authorList>
            <consortium name="The Broad Institute Genomics Platform"/>
            <consortium name="The Broad Institute Genome Sequencing Center for Infectious Disease"/>
            <person name="Wu L."/>
            <person name="Ma J."/>
        </authorList>
    </citation>
    <scope>NUCLEOTIDE SEQUENCE [LARGE SCALE GENOMIC DNA]</scope>
    <source>
        <strain evidence="5">JCM 16014</strain>
    </source>
</reference>
<dbReference type="InterPro" id="IPR003594">
    <property type="entry name" value="HATPase_dom"/>
</dbReference>
<dbReference type="EMBL" id="BAAAQN010000004">
    <property type="protein sequence ID" value="GAA2015614.1"/>
    <property type="molecule type" value="Genomic_DNA"/>
</dbReference>
<dbReference type="SUPFAM" id="SSF55874">
    <property type="entry name" value="ATPase domain of HSP90 chaperone/DNA topoisomerase II/histidine kinase"/>
    <property type="match status" value="1"/>
</dbReference>
<evidence type="ECO:0000256" key="2">
    <source>
        <dbReference type="SAM" id="MobiDB-lite"/>
    </source>
</evidence>
<keyword evidence="1" id="KW-0808">Transferase</keyword>
<evidence type="ECO:0000259" key="3">
    <source>
        <dbReference type="Pfam" id="PF13581"/>
    </source>
</evidence>
<dbReference type="Proteomes" id="UP001500751">
    <property type="component" value="Unassembled WGS sequence"/>
</dbReference>
<dbReference type="CDD" id="cd16936">
    <property type="entry name" value="HATPase_RsbW-like"/>
    <property type="match status" value="1"/>
</dbReference>
<dbReference type="PANTHER" id="PTHR35526:SF3">
    <property type="entry name" value="ANTI-SIGMA-F FACTOR RSBW"/>
    <property type="match status" value="1"/>
</dbReference>
<keyword evidence="1" id="KW-0418">Kinase</keyword>
<dbReference type="InterPro" id="IPR036890">
    <property type="entry name" value="HATPase_C_sf"/>
</dbReference>
<feature type="compositionally biased region" description="Basic and acidic residues" evidence="2">
    <location>
        <begin position="14"/>
        <end position="38"/>
    </location>
</feature>
<feature type="region of interest" description="Disordered" evidence="2">
    <location>
        <begin position="1"/>
        <end position="54"/>
    </location>
</feature>
<organism evidence="4 5">
    <name type="scientific">Catenulispora yoronensis</name>
    <dbReference type="NCBI Taxonomy" id="450799"/>
    <lineage>
        <taxon>Bacteria</taxon>
        <taxon>Bacillati</taxon>
        <taxon>Actinomycetota</taxon>
        <taxon>Actinomycetes</taxon>
        <taxon>Catenulisporales</taxon>
        <taxon>Catenulisporaceae</taxon>
        <taxon>Catenulispora</taxon>
    </lineage>
</organism>
<dbReference type="InterPro" id="IPR050267">
    <property type="entry name" value="Anti-sigma-factor_SerPK"/>
</dbReference>
<proteinExistence type="predicted"/>
<protein>
    <recommendedName>
        <fullName evidence="3">Histidine kinase/HSP90-like ATPase domain-containing protein</fullName>
    </recommendedName>
</protein>
<feature type="domain" description="Histidine kinase/HSP90-like ATPase" evidence="3">
    <location>
        <begin position="57"/>
        <end position="168"/>
    </location>
</feature>
<gene>
    <name evidence="4" type="ORF">GCM10009839_08630</name>
</gene>
<evidence type="ECO:0000256" key="1">
    <source>
        <dbReference type="ARBA" id="ARBA00022527"/>
    </source>
</evidence>
<sequence>MTQQHRSPGPIPHRGLDRRDHEHRDSERRGQARRDSDRRRPHQSAGRPGVSSLSWSFPGTAADVSCSRRWLAAAAVELWGEGEDTDRLVLAYSEIATNAVVHGAGPVSVAARICPTGAHCEIADRSSRLPQARGAGPEDLGGRGLEMVRATVDHLRVASDAAGKTVSFEVGRRDQS</sequence>
<dbReference type="PANTHER" id="PTHR35526">
    <property type="entry name" value="ANTI-SIGMA-F FACTOR RSBW-RELATED"/>
    <property type="match status" value="1"/>
</dbReference>
<evidence type="ECO:0000313" key="4">
    <source>
        <dbReference type="EMBL" id="GAA2015614.1"/>
    </source>
</evidence>
<dbReference type="RefSeq" id="WP_344664164.1">
    <property type="nucleotide sequence ID" value="NZ_BAAAQN010000004.1"/>
</dbReference>
<comment type="caution">
    <text evidence="4">The sequence shown here is derived from an EMBL/GenBank/DDBJ whole genome shotgun (WGS) entry which is preliminary data.</text>
</comment>
<keyword evidence="5" id="KW-1185">Reference proteome</keyword>
<name>A0ABN2TQ95_9ACTN</name>